<name>A0A2M6XUT1_9BACT</name>
<protein>
    <recommendedName>
        <fullName evidence="10">Glycerol-3-phosphate acyltransferase</fullName>
    </recommendedName>
    <alternativeName>
        <fullName evidence="10">Acyl-PO4 G3P acyltransferase</fullName>
    </alternativeName>
    <alternativeName>
        <fullName evidence="10">Acyl-phosphate--glycerol-3-phosphate acyltransferase</fullName>
    </alternativeName>
    <alternativeName>
        <fullName evidence="10">G3P acyltransferase</fullName>
        <shortName evidence="10">GPAT</shortName>
        <ecNumber evidence="10">2.3.1.275</ecNumber>
    </alternativeName>
    <alternativeName>
        <fullName evidence="10">Lysophosphatidic acid synthase</fullName>
        <shortName evidence="10">LPA synthase</shortName>
    </alternativeName>
</protein>
<keyword evidence="6 10" id="KW-0443">Lipid metabolism</keyword>
<dbReference type="InterPro" id="IPR003811">
    <property type="entry name" value="G3P_acylTferase_PlsY"/>
</dbReference>
<reference evidence="12" key="1">
    <citation type="submission" date="2017-09" db="EMBL/GenBank/DDBJ databases">
        <title>Depth-based differentiation of microbial function through sediment-hosted aquifers and enrichment of novel symbionts in the deep terrestrial subsurface.</title>
        <authorList>
            <person name="Probst A.J."/>
            <person name="Ladd B."/>
            <person name="Jarett J.K."/>
            <person name="Geller-Mcgrath D.E."/>
            <person name="Sieber C.M.K."/>
            <person name="Emerson J.B."/>
            <person name="Anantharaman K."/>
            <person name="Thomas B.C."/>
            <person name="Malmstrom R."/>
            <person name="Stieglmeier M."/>
            <person name="Klingl A."/>
            <person name="Woyke T."/>
            <person name="Ryan C.M."/>
            <person name="Banfield J.F."/>
        </authorList>
    </citation>
    <scope>NUCLEOTIDE SEQUENCE [LARGE SCALE GENOMIC DNA]</scope>
</reference>
<dbReference type="SMART" id="SM01207">
    <property type="entry name" value="G3P_acyltransf"/>
    <property type="match status" value="1"/>
</dbReference>
<dbReference type="AlphaFoldDB" id="A0A2M6XUT1"/>
<evidence type="ECO:0000256" key="4">
    <source>
        <dbReference type="ARBA" id="ARBA00022692"/>
    </source>
</evidence>
<keyword evidence="3 10" id="KW-0808">Transferase</keyword>
<keyword evidence="5 10" id="KW-1133">Transmembrane helix</keyword>
<sequence>MAILYIIISYLLGSMPFGYIFSKISGTEILKIGWRKTSGSNVFRYVGFWQGVATGLGDVGKGYLAVWLAQNSGLSIQVQALCGVAAATGNNWSCFLKFAGGRGIGTLIGAFLVLAPKILYLSVIPFAILAVIWNAAIGTILFLFTALAVAIYFNQLTIAYYFILLSFLPVFIKRLSPIKELSWQRKEVIGNRLIFDDDIPRFDLRIIRIIRRLTWW</sequence>
<organism evidence="11 12">
    <name type="scientific">bacterium (Candidatus Gribaldobacteria) CG08_land_8_20_14_0_20_39_15</name>
    <dbReference type="NCBI Taxonomy" id="2014273"/>
    <lineage>
        <taxon>Bacteria</taxon>
        <taxon>Candidatus Gribaldobacteria</taxon>
    </lineage>
</organism>
<keyword evidence="1 10" id="KW-1003">Cell membrane</keyword>
<comment type="subcellular location">
    <subcellularLocation>
        <location evidence="10">Cell membrane</location>
        <topology evidence="10">Multi-pass membrane protein</topology>
    </subcellularLocation>
</comment>
<comment type="subunit">
    <text evidence="10">Probably interacts with PlsX.</text>
</comment>
<comment type="function">
    <text evidence="10">Catalyzes the transfer of an acyl group from acyl-phosphate (acyl-PO(4)) to glycerol-3-phosphate (G3P) to form lysophosphatidic acid (LPA). This enzyme utilizes acyl-phosphate as fatty acyl donor, but not acyl-CoA or acyl-ACP.</text>
</comment>
<evidence type="ECO:0000256" key="7">
    <source>
        <dbReference type="ARBA" id="ARBA00023136"/>
    </source>
</evidence>
<dbReference type="PANTHER" id="PTHR30309:SF0">
    <property type="entry name" value="GLYCEROL-3-PHOSPHATE ACYLTRANSFERASE-RELATED"/>
    <property type="match status" value="1"/>
</dbReference>
<feature type="transmembrane region" description="Helical" evidence="10">
    <location>
        <begin position="6"/>
        <end position="26"/>
    </location>
</feature>
<evidence type="ECO:0000313" key="12">
    <source>
        <dbReference type="Proteomes" id="UP000229784"/>
    </source>
</evidence>
<evidence type="ECO:0000256" key="6">
    <source>
        <dbReference type="ARBA" id="ARBA00023098"/>
    </source>
</evidence>
<comment type="caution">
    <text evidence="10">Lacks conserved residue(s) required for the propagation of feature annotation.</text>
</comment>
<keyword evidence="9 10" id="KW-1208">Phospholipid metabolism</keyword>
<evidence type="ECO:0000256" key="9">
    <source>
        <dbReference type="ARBA" id="ARBA00023264"/>
    </source>
</evidence>
<comment type="caution">
    <text evidence="11">The sequence shown here is derived from an EMBL/GenBank/DDBJ whole genome shotgun (WGS) entry which is preliminary data.</text>
</comment>
<evidence type="ECO:0000256" key="8">
    <source>
        <dbReference type="ARBA" id="ARBA00023209"/>
    </source>
</evidence>
<dbReference type="Pfam" id="PF02660">
    <property type="entry name" value="G3P_acyltransf"/>
    <property type="match status" value="1"/>
</dbReference>
<keyword evidence="4 10" id="KW-0812">Transmembrane</keyword>
<dbReference type="EC" id="2.3.1.275" evidence="10"/>
<dbReference type="GO" id="GO:0043772">
    <property type="term" value="F:acyl-phosphate glycerol-3-phosphate acyltransferase activity"/>
    <property type="evidence" value="ECO:0007669"/>
    <property type="project" value="UniProtKB-UniRule"/>
</dbReference>
<feature type="transmembrane region" description="Helical" evidence="10">
    <location>
        <begin position="119"/>
        <end position="152"/>
    </location>
</feature>
<evidence type="ECO:0000256" key="1">
    <source>
        <dbReference type="ARBA" id="ARBA00022475"/>
    </source>
</evidence>
<dbReference type="EMBL" id="PEXQ01000032">
    <property type="protein sequence ID" value="PIU15808.1"/>
    <property type="molecule type" value="Genomic_DNA"/>
</dbReference>
<comment type="similarity">
    <text evidence="10">Belongs to the PlsY family.</text>
</comment>
<dbReference type="PANTHER" id="PTHR30309">
    <property type="entry name" value="INNER MEMBRANE PROTEIN YGIH"/>
    <property type="match status" value="1"/>
</dbReference>
<evidence type="ECO:0000256" key="2">
    <source>
        <dbReference type="ARBA" id="ARBA00022516"/>
    </source>
</evidence>
<evidence type="ECO:0000313" key="11">
    <source>
        <dbReference type="EMBL" id="PIU15808.1"/>
    </source>
</evidence>
<evidence type="ECO:0000256" key="5">
    <source>
        <dbReference type="ARBA" id="ARBA00022989"/>
    </source>
</evidence>
<evidence type="ECO:0000256" key="3">
    <source>
        <dbReference type="ARBA" id="ARBA00022679"/>
    </source>
</evidence>
<dbReference type="GO" id="GO:0005886">
    <property type="term" value="C:plasma membrane"/>
    <property type="evidence" value="ECO:0007669"/>
    <property type="project" value="UniProtKB-SubCell"/>
</dbReference>
<proteinExistence type="inferred from homology"/>
<comment type="pathway">
    <text evidence="10">Lipid metabolism; phospholipid metabolism.</text>
</comment>
<dbReference type="GO" id="GO:0008654">
    <property type="term" value="P:phospholipid biosynthetic process"/>
    <property type="evidence" value="ECO:0007669"/>
    <property type="project" value="UniProtKB-UniRule"/>
</dbReference>
<dbReference type="HAMAP" id="MF_01043">
    <property type="entry name" value="PlsY"/>
    <property type="match status" value="1"/>
</dbReference>
<keyword evidence="7 10" id="KW-0472">Membrane</keyword>
<comment type="catalytic activity">
    <reaction evidence="10">
        <text>an acyl phosphate + sn-glycerol 3-phosphate = a 1-acyl-sn-glycero-3-phosphate + phosphate</text>
        <dbReference type="Rhea" id="RHEA:34075"/>
        <dbReference type="ChEBI" id="CHEBI:43474"/>
        <dbReference type="ChEBI" id="CHEBI:57597"/>
        <dbReference type="ChEBI" id="CHEBI:57970"/>
        <dbReference type="ChEBI" id="CHEBI:59918"/>
        <dbReference type="EC" id="2.3.1.275"/>
    </reaction>
</comment>
<keyword evidence="2 10" id="KW-0444">Lipid biosynthesis</keyword>
<dbReference type="Proteomes" id="UP000229784">
    <property type="component" value="Unassembled WGS sequence"/>
</dbReference>
<dbReference type="UniPathway" id="UPA00085"/>
<evidence type="ECO:0000256" key="10">
    <source>
        <dbReference type="HAMAP-Rule" id="MF_01043"/>
    </source>
</evidence>
<accession>A0A2M6XUT1</accession>
<keyword evidence="8 10" id="KW-0594">Phospholipid biosynthesis</keyword>
<feature type="transmembrane region" description="Helical" evidence="10">
    <location>
        <begin position="158"/>
        <end position="176"/>
    </location>
</feature>
<gene>
    <name evidence="10" type="primary">plsY</name>
    <name evidence="11" type="ORF">COT20_01285</name>
</gene>